<dbReference type="PROSITE" id="PS51834">
    <property type="entry name" value="DENN_FLCN_SMCR8"/>
    <property type="match status" value="1"/>
</dbReference>
<proteinExistence type="predicted"/>
<protein>
    <recommendedName>
        <fullName evidence="2">UDENN FLCN/SMCR8-type domain-containing protein</fullName>
    </recommendedName>
</protein>
<feature type="compositionally biased region" description="Polar residues" evidence="1">
    <location>
        <begin position="100"/>
        <end position="119"/>
    </location>
</feature>
<feature type="domain" description="UDENN FLCN/SMCR8-type" evidence="2">
    <location>
        <begin position="250"/>
        <end position="519"/>
    </location>
</feature>
<dbReference type="Proteomes" id="UP000036893">
    <property type="component" value="Unassembled WGS sequence"/>
</dbReference>
<feature type="region of interest" description="Disordered" evidence="1">
    <location>
        <begin position="476"/>
        <end position="501"/>
    </location>
</feature>
<dbReference type="InterPro" id="IPR037521">
    <property type="entry name" value="FLCN/SMCR8_DENN"/>
</dbReference>
<dbReference type="EMBL" id="BBXM02000001">
    <property type="protein sequence ID" value="GIC84523.1"/>
    <property type="molecule type" value="Genomic_DNA"/>
</dbReference>
<dbReference type="GO" id="GO:0005829">
    <property type="term" value="C:cytosol"/>
    <property type="evidence" value="ECO:0007669"/>
    <property type="project" value="TreeGrafter"/>
</dbReference>
<evidence type="ECO:0000313" key="4">
    <source>
        <dbReference type="Proteomes" id="UP000036893"/>
    </source>
</evidence>
<accession>A0A8E0UUN7</accession>
<dbReference type="PANTHER" id="PTHR31441:SF2">
    <property type="entry name" value="FOLLICULIN"/>
    <property type="match status" value="1"/>
</dbReference>
<feature type="region of interest" description="Disordered" evidence="1">
    <location>
        <begin position="100"/>
        <end position="169"/>
    </location>
</feature>
<dbReference type="GeneID" id="66987817"/>
<dbReference type="PANTHER" id="PTHR31441">
    <property type="entry name" value="FOLLICULIN FAMILY MEMBER"/>
    <property type="match status" value="1"/>
</dbReference>
<comment type="caution">
    <text evidence="3">The sequence shown here is derived from an EMBL/GenBank/DDBJ whole genome shotgun (WGS) entry which is preliminary data.</text>
</comment>
<reference evidence="3" key="1">
    <citation type="journal article" date="2015" name="Genome Announc.">
        <title>Draft Genome Sequence of the Pathogenic Filamentous Fungus Aspergillus udagawae Strain IFM 46973T.</title>
        <authorList>
            <person name="Kusuya Y."/>
            <person name="Takahashi-Nakaguchi A."/>
            <person name="Takahashi H."/>
            <person name="Yaguchi T."/>
        </authorList>
    </citation>
    <scope>NUCLEOTIDE SEQUENCE</scope>
    <source>
        <strain evidence="3">IFM 46973</strain>
    </source>
</reference>
<dbReference type="AlphaFoldDB" id="A0A8E0UUN7"/>
<evidence type="ECO:0000313" key="3">
    <source>
        <dbReference type="EMBL" id="GIC84523.1"/>
    </source>
</evidence>
<dbReference type="InterPro" id="IPR021713">
    <property type="entry name" value="Folliculin"/>
</dbReference>
<feature type="compositionally biased region" description="Basic and acidic residues" evidence="1">
    <location>
        <begin position="476"/>
        <end position="486"/>
    </location>
</feature>
<dbReference type="GO" id="GO:1904263">
    <property type="term" value="P:positive regulation of TORC1 signaling"/>
    <property type="evidence" value="ECO:0007669"/>
    <property type="project" value="TreeGrafter"/>
</dbReference>
<dbReference type="InterPro" id="IPR037520">
    <property type="entry name" value="Folliculin/SMCR8_longin"/>
</dbReference>
<feature type="compositionally biased region" description="Polar residues" evidence="1">
    <location>
        <begin position="158"/>
        <end position="168"/>
    </location>
</feature>
<evidence type="ECO:0000259" key="2">
    <source>
        <dbReference type="PROSITE" id="PS51834"/>
    </source>
</evidence>
<name>A0A8E0UUN7_9EURO</name>
<evidence type="ECO:0000256" key="1">
    <source>
        <dbReference type="SAM" id="MobiDB-lite"/>
    </source>
</evidence>
<feature type="region of interest" description="Disordered" evidence="1">
    <location>
        <begin position="187"/>
        <end position="216"/>
    </location>
</feature>
<gene>
    <name evidence="3" type="ORF">Aud_000341</name>
</gene>
<dbReference type="Pfam" id="PF11704">
    <property type="entry name" value="Folliculin"/>
    <property type="match status" value="1"/>
</dbReference>
<dbReference type="RefSeq" id="XP_043141789.1">
    <property type="nucleotide sequence ID" value="XM_043285854.1"/>
</dbReference>
<organism evidence="3 4">
    <name type="scientific">Aspergillus udagawae</name>
    <dbReference type="NCBI Taxonomy" id="91492"/>
    <lineage>
        <taxon>Eukaryota</taxon>
        <taxon>Fungi</taxon>
        <taxon>Dikarya</taxon>
        <taxon>Ascomycota</taxon>
        <taxon>Pezizomycotina</taxon>
        <taxon>Eurotiomycetes</taxon>
        <taxon>Eurotiomycetidae</taxon>
        <taxon>Eurotiales</taxon>
        <taxon>Aspergillaceae</taxon>
        <taxon>Aspergillus</taxon>
        <taxon>Aspergillus subgen. Fumigati</taxon>
    </lineage>
</organism>
<feature type="compositionally biased region" description="Basic and acidic residues" evidence="1">
    <location>
        <begin position="123"/>
        <end position="137"/>
    </location>
</feature>
<sequence length="519" mass="56178">MWRCVNIARILLYHDAGNGYASLLATTRLSLCLLYAFDIFHICSGFWVPMEALNPTKDSVLTMPLYQLSLTHFCEVHGPTSIICSQVLPFSCSQCYPETSEFSPDDTPATSHDTQSSHGMRNRLGDPRDAKSTKRPDASSATAGKSPKIEDSPYFLKNQPNSTESSKLNILGGADGDTCASCSLTLPDDVSRQLPPGAPGTASRDGKGRNGSPVLRSREVVYSCGTSHSDGDDSAHDLHGHASLPDSIHSSSVASDASCHTHILTYLSLRGPPNPSDYALLRRSSIRTLSCELLPRGLSSGPLCFGDATAGYTIAYVFRLPDPMARGKRRSYALVALAGKDAGRAFRACPVIWRAFGRIATGIVNSAEKYQEEEAKRLEEQNDAANRANNRHYTPVSSFLTGRRVDPDGQPRRLGQIRARNLSEIVGNQYIFAEIHAHFVALLQQLGSMFGAVPISEERFICSTLGDDVDVKSRRGTLIDDGKDSTTKGQSESDFGLSGLDLSSGPKPIPIAPRRTVIA</sequence>
<dbReference type="GO" id="GO:0005096">
    <property type="term" value="F:GTPase activator activity"/>
    <property type="evidence" value="ECO:0007669"/>
    <property type="project" value="InterPro"/>
</dbReference>
<reference evidence="3" key="2">
    <citation type="submission" date="2021-01" db="EMBL/GenBank/DDBJ databases">
        <title>Pan-genome distribution and transcriptional activeness of fungal secondary metabolism genes in Aspergillus section Fumigati.</title>
        <authorList>
            <person name="Takahashi H."/>
            <person name="Umemura M."/>
            <person name="Ninomiya A."/>
            <person name="Kusuya Y."/>
            <person name="Urayama S."/>
            <person name="Shimizu M."/>
            <person name="Watanabe A."/>
            <person name="Kamei K."/>
            <person name="Yaguchi T."/>
            <person name="Hagiwara D."/>
        </authorList>
    </citation>
    <scope>NUCLEOTIDE SEQUENCE</scope>
    <source>
        <strain evidence="3">IFM 46973</strain>
    </source>
</reference>